<dbReference type="InterPro" id="IPR036397">
    <property type="entry name" value="RNaseH_sf"/>
</dbReference>
<dbReference type="Gene3D" id="1.10.10.200">
    <property type="match status" value="1"/>
</dbReference>
<dbReference type="InterPro" id="IPR043128">
    <property type="entry name" value="Rev_trsase/Diguanyl_cyclase"/>
</dbReference>
<feature type="DNA-binding region" description="Integrase-type" evidence="12">
    <location>
        <begin position="692"/>
        <end position="740"/>
    </location>
</feature>
<evidence type="ECO:0000256" key="10">
    <source>
        <dbReference type="ARBA" id="ARBA00023125"/>
    </source>
</evidence>
<dbReference type="InterPro" id="IPR012337">
    <property type="entry name" value="RNaseH-like_sf"/>
</dbReference>
<dbReference type="GO" id="GO:0015074">
    <property type="term" value="P:DNA integration"/>
    <property type="evidence" value="ECO:0007669"/>
    <property type="project" value="UniProtKB-KW"/>
</dbReference>
<evidence type="ECO:0000256" key="5">
    <source>
        <dbReference type="ARBA" id="ARBA00022723"/>
    </source>
</evidence>
<dbReference type="Gene3D" id="3.30.70.270">
    <property type="match status" value="2"/>
</dbReference>
<dbReference type="InterPro" id="IPR001037">
    <property type="entry name" value="Integrase_C_retrovir"/>
</dbReference>
<keyword evidence="9" id="KW-0695">RNA-directed DNA polymerase</keyword>
<dbReference type="SUPFAM" id="SSF46919">
    <property type="entry name" value="N-terminal Zn binding domain of HIV integrase"/>
    <property type="match status" value="1"/>
</dbReference>
<dbReference type="GO" id="GO:0003677">
    <property type="term" value="F:DNA binding"/>
    <property type="evidence" value="ECO:0007669"/>
    <property type="project" value="UniProtKB-KW"/>
</dbReference>
<organism evidence="18 19">
    <name type="scientific">Gallus gallus</name>
    <name type="common">Chicken</name>
    <dbReference type="NCBI Taxonomy" id="9031"/>
    <lineage>
        <taxon>Eukaryota</taxon>
        <taxon>Metazoa</taxon>
        <taxon>Chordata</taxon>
        <taxon>Craniata</taxon>
        <taxon>Vertebrata</taxon>
        <taxon>Euteleostomi</taxon>
        <taxon>Archelosauria</taxon>
        <taxon>Archosauria</taxon>
        <taxon>Dinosauria</taxon>
        <taxon>Saurischia</taxon>
        <taxon>Theropoda</taxon>
        <taxon>Coelurosauria</taxon>
        <taxon>Aves</taxon>
        <taxon>Neognathae</taxon>
        <taxon>Galloanserae</taxon>
        <taxon>Galliformes</taxon>
        <taxon>Phasianidae</taxon>
        <taxon>Phasianinae</taxon>
        <taxon>Gallus</taxon>
    </lineage>
</organism>
<keyword evidence="4" id="KW-0540">Nuclease</keyword>
<dbReference type="Pfam" id="PF00665">
    <property type="entry name" value="rve"/>
    <property type="match status" value="1"/>
</dbReference>
<dbReference type="SUPFAM" id="SSF50122">
    <property type="entry name" value="DNA-binding domain of retroviral integrase"/>
    <property type="match status" value="1"/>
</dbReference>
<evidence type="ECO:0000256" key="12">
    <source>
        <dbReference type="PROSITE-ProRule" id="PRU00506"/>
    </source>
</evidence>
<dbReference type="Ensembl" id="ENSGALT00010017267.1">
    <property type="protein sequence ID" value="ENSGALP00010009583.1"/>
    <property type="gene ID" value="ENSGALG00010007230.1"/>
</dbReference>
<keyword evidence="11" id="KW-0862">Zinc</keyword>
<dbReference type="Pfam" id="PF00078">
    <property type="entry name" value="RVT_1"/>
    <property type="match status" value="1"/>
</dbReference>
<evidence type="ECO:0000256" key="6">
    <source>
        <dbReference type="ARBA" id="ARBA00022759"/>
    </source>
</evidence>
<dbReference type="SUPFAM" id="SSF53098">
    <property type="entry name" value="Ribonuclease H-like"/>
    <property type="match status" value="1"/>
</dbReference>
<evidence type="ECO:0000256" key="9">
    <source>
        <dbReference type="ARBA" id="ARBA00022918"/>
    </source>
</evidence>
<evidence type="ECO:0000256" key="3">
    <source>
        <dbReference type="ARBA" id="ARBA00022695"/>
    </source>
</evidence>
<dbReference type="PROSITE" id="PS50994">
    <property type="entry name" value="INTEGRASE"/>
    <property type="match status" value="1"/>
</dbReference>
<dbReference type="InterPro" id="IPR001584">
    <property type="entry name" value="Integrase_cat-core"/>
</dbReference>
<dbReference type="AlphaFoldDB" id="A0A8V0XSC3"/>
<keyword evidence="5" id="KW-0479">Metal-binding</keyword>
<keyword evidence="2" id="KW-0808">Transferase</keyword>
<evidence type="ECO:0000259" key="15">
    <source>
        <dbReference type="PROSITE" id="PS50879"/>
    </source>
</evidence>
<evidence type="ECO:0000259" key="17">
    <source>
        <dbReference type="PROSITE" id="PS51027"/>
    </source>
</evidence>
<feature type="domain" description="Integrase-type" evidence="17">
    <location>
        <begin position="692"/>
        <end position="740"/>
    </location>
</feature>
<dbReference type="PROSITE" id="PS51027">
    <property type="entry name" value="INTEGRASE_DBD"/>
    <property type="match status" value="1"/>
</dbReference>
<feature type="domain" description="Reverse transcriptase" evidence="14">
    <location>
        <begin position="1"/>
        <end position="127"/>
    </location>
</feature>
<evidence type="ECO:0000313" key="19">
    <source>
        <dbReference type="Proteomes" id="UP000000539"/>
    </source>
</evidence>
<comment type="similarity">
    <text evidence="1">Belongs to the beta type-B retroviral polymerase family. HERV class-II K(HML-2) pol subfamily.</text>
</comment>
<dbReference type="GeneTree" id="ENSGT00670000098165"/>
<dbReference type="PROSITE" id="PS50878">
    <property type="entry name" value="RT_POL"/>
    <property type="match status" value="1"/>
</dbReference>
<dbReference type="GO" id="GO:0004523">
    <property type="term" value="F:RNA-DNA hybrid ribonuclease activity"/>
    <property type="evidence" value="ECO:0007669"/>
    <property type="project" value="InterPro"/>
</dbReference>
<dbReference type="InterPro" id="IPR010661">
    <property type="entry name" value="RVT_thumb"/>
</dbReference>
<dbReference type="InterPro" id="IPR043502">
    <property type="entry name" value="DNA/RNA_pol_sf"/>
</dbReference>
<dbReference type="PANTHER" id="PTHR41694:SF3">
    <property type="entry name" value="RNA-DIRECTED DNA POLYMERASE-RELATED"/>
    <property type="match status" value="1"/>
</dbReference>
<reference evidence="18" key="3">
    <citation type="submission" date="2025-09" db="UniProtKB">
        <authorList>
            <consortium name="Ensembl"/>
        </authorList>
    </citation>
    <scope>IDENTIFICATION</scope>
    <source>
        <strain evidence="18">broiler</strain>
    </source>
</reference>
<dbReference type="Proteomes" id="UP000000539">
    <property type="component" value="Chromosome 1"/>
</dbReference>
<dbReference type="PROSITE" id="PS50876">
    <property type="entry name" value="ZF_INTEGRASE"/>
    <property type="match status" value="1"/>
</dbReference>
<dbReference type="FunCoup" id="A0A8V0XSC3">
    <property type="interactions" value="105"/>
</dbReference>
<dbReference type="InterPro" id="IPR002156">
    <property type="entry name" value="RNaseH_domain"/>
</dbReference>
<dbReference type="Pfam" id="PF02022">
    <property type="entry name" value="Integrase_Zn"/>
    <property type="match status" value="1"/>
</dbReference>
<evidence type="ECO:0000259" key="13">
    <source>
        <dbReference type="PROSITE" id="PS50876"/>
    </source>
</evidence>
<evidence type="ECO:0000256" key="8">
    <source>
        <dbReference type="ARBA" id="ARBA00022908"/>
    </source>
</evidence>
<dbReference type="GO" id="GO:0008270">
    <property type="term" value="F:zinc ion binding"/>
    <property type="evidence" value="ECO:0007669"/>
    <property type="project" value="UniProtKB-KW"/>
</dbReference>
<dbReference type="InterPro" id="IPR017856">
    <property type="entry name" value="Integrase-like_N"/>
</dbReference>
<dbReference type="PANTHER" id="PTHR41694">
    <property type="entry name" value="ENDOGENOUS RETROVIRUS GROUP K MEMBER POL PROTEIN"/>
    <property type="match status" value="1"/>
</dbReference>
<feature type="domain" description="Integrase catalytic" evidence="16">
    <location>
        <begin position="523"/>
        <end position="686"/>
    </location>
</feature>
<keyword evidence="10" id="KW-0238">DNA-binding</keyword>
<dbReference type="Gene3D" id="3.30.420.10">
    <property type="entry name" value="Ribonuclease H-like superfamily/Ribonuclease H"/>
    <property type="match status" value="2"/>
</dbReference>
<name>A0A8V0XSC3_CHICK</name>
<keyword evidence="11" id="KW-0863">Zinc-finger</keyword>
<protein>
    <submittedName>
        <fullName evidence="18">Uncharacterized protein</fullName>
    </submittedName>
</protein>
<evidence type="ECO:0000313" key="18">
    <source>
        <dbReference type="Ensembl" id="ENSGALP00010009583.1"/>
    </source>
</evidence>
<keyword evidence="8" id="KW-0229">DNA integration</keyword>
<evidence type="ECO:0000256" key="4">
    <source>
        <dbReference type="ARBA" id="ARBA00022722"/>
    </source>
</evidence>
<dbReference type="Pfam" id="PF00075">
    <property type="entry name" value="RNase_H"/>
    <property type="match status" value="1"/>
</dbReference>
<feature type="domain" description="RNase H type-1" evidence="15">
    <location>
        <begin position="338"/>
        <end position="470"/>
    </location>
</feature>
<evidence type="ECO:0000256" key="11">
    <source>
        <dbReference type="PROSITE-ProRule" id="PRU00450"/>
    </source>
</evidence>
<dbReference type="SUPFAM" id="SSF56672">
    <property type="entry name" value="DNA/RNA polymerases"/>
    <property type="match status" value="1"/>
</dbReference>
<evidence type="ECO:0000256" key="1">
    <source>
        <dbReference type="ARBA" id="ARBA00010879"/>
    </source>
</evidence>
<reference evidence="18" key="2">
    <citation type="submission" date="2025-08" db="UniProtKB">
        <authorList>
            <consortium name="Ensembl"/>
        </authorList>
    </citation>
    <scope>IDENTIFICATION</scope>
    <source>
        <strain evidence="18">broiler</strain>
    </source>
</reference>
<feature type="domain" description="Integrase-type" evidence="13">
    <location>
        <begin position="470"/>
        <end position="511"/>
    </location>
</feature>
<keyword evidence="7" id="KW-0378">Hydrolase</keyword>
<dbReference type="PROSITE" id="PS50879">
    <property type="entry name" value="RNASE_H_1"/>
    <property type="match status" value="1"/>
</dbReference>
<dbReference type="GO" id="GO:0035613">
    <property type="term" value="F:RNA stem-loop binding"/>
    <property type="evidence" value="ECO:0000318"/>
    <property type="project" value="GO_Central"/>
</dbReference>
<dbReference type="Pfam" id="PF06817">
    <property type="entry name" value="RVT_thumb"/>
    <property type="match status" value="1"/>
</dbReference>
<evidence type="ECO:0000256" key="7">
    <source>
        <dbReference type="ARBA" id="ARBA00022801"/>
    </source>
</evidence>
<proteinExistence type="inferred from homology"/>
<accession>A0A8V0XSC3</accession>
<dbReference type="Gene3D" id="2.30.30.10">
    <property type="entry name" value="Integrase, C-terminal domain superfamily, retroviral"/>
    <property type="match status" value="1"/>
</dbReference>
<dbReference type="InterPro" id="IPR000477">
    <property type="entry name" value="RT_dom"/>
</dbReference>
<dbReference type="Pfam" id="PF00552">
    <property type="entry name" value="IN_DBD_C"/>
    <property type="match status" value="1"/>
</dbReference>
<dbReference type="GO" id="GO:0003964">
    <property type="term" value="F:RNA-directed DNA polymerase activity"/>
    <property type="evidence" value="ECO:0007669"/>
    <property type="project" value="UniProtKB-KW"/>
</dbReference>
<dbReference type="InterPro" id="IPR003308">
    <property type="entry name" value="Integrase_Zn-bd_dom_N"/>
</dbReference>
<dbReference type="InterPro" id="IPR036862">
    <property type="entry name" value="Integrase_C_dom_sf_retrovir"/>
</dbReference>
<keyword evidence="3" id="KW-0548">Nucleotidyltransferase</keyword>
<keyword evidence="19" id="KW-1185">Reference proteome</keyword>
<keyword evidence="6" id="KW-0255">Endonuclease</keyword>
<reference evidence="18" key="1">
    <citation type="submission" date="2020-11" db="EMBL/GenBank/DDBJ databases">
        <title>Gallus gallus (Chicken) genome, bGalGal1, GRCg7b, maternal haplotype autosomes + Z &amp; W.</title>
        <authorList>
            <person name="Warren W."/>
            <person name="Formenti G."/>
            <person name="Fedrigo O."/>
            <person name="Haase B."/>
            <person name="Mountcastle J."/>
            <person name="Balacco J."/>
            <person name="Tracey A."/>
            <person name="Schneider V."/>
            <person name="Okimoto R."/>
            <person name="Cheng H."/>
            <person name="Hawken R."/>
            <person name="Howe K."/>
            <person name="Jarvis E.D."/>
        </authorList>
    </citation>
    <scope>NUCLEOTIDE SEQUENCE [LARGE SCALE GENOMIC DNA]</scope>
    <source>
        <strain evidence="18">Broiler</strain>
    </source>
</reference>
<sequence length="742" mass="81561">MVIDLKDCFFSIPLAEQDREAFAFTVPVRNNQGPAQRFQWKVLPQGMACSPTICQLVVNTIIAPVRRDMPDCQIVHYMDDLLLAAPTGSQLQALEARVSGALTGAGFTISQEKVQRGPGIEFLGYKFGSSTVIPEGLEIKPHVTNLWDVQKLVGAIQWVRGALGIPPRLMKPFYDQLKGSDPRERREWTPEMDAAWREILSLCSTASLSRWTPGIPLEGAVTRCQDGAVAVIGHALGSCPQPLRWLFSAQPVRAFTPWVELLSLLLSKARTSAFRDFGKDLDIVHLPRFFRDSQILPDEILLALHGFGGKLRYAGSLPIFELARPLQVSLRLRVVASPLDGPTVFTDASSSTGQGAFVWKNQTGDWEIRTFQDHGVSVQTLEAQAVAMALLLWPDTPCNVVTDSAFIAKMLLRMGQEGQPSTSIAFLLEEALTARTAPAAVLHVRSHSDVPGFFTTGNALADQHAGHKVLTVREARDLHSTLHLGARALSRTCSIPMAVAREVVQACPHCNSAPALSAGVNPRGIAPLDIWQTDFTLEPRLAPRSWLAVTVDTASTVIVATQHGRANSSAAQHHWSVCVATLGLPSHIKTDNGSCFISRSTKEWQARWGITHSTGIPGNSQGQAIVERANRLLKEKLRVLGEGENYRGKIPVSQQGELLARALYALNHFERGENHRTPMQKHWQPRIIEEGPPVKIKIDNGLWESGWSILVWGRGYAAVKNKESGNIIWVPSRKVKPEFGLK</sequence>
<evidence type="ECO:0000259" key="14">
    <source>
        <dbReference type="PROSITE" id="PS50878"/>
    </source>
</evidence>
<evidence type="ECO:0000256" key="2">
    <source>
        <dbReference type="ARBA" id="ARBA00022679"/>
    </source>
</evidence>
<evidence type="ECO:0000259" key="16">
    <source>
        <dbReference type="PROSITE" id="PS50994"/>
    </source>
</evidence>
<dbReference type="Gene3D" id="3.10.10.10">
    <property type="entry name" value="HIV Type 1 Reverse Transcriptase, subunit A, domain 1"/>
    <property type="match status" value="1"/>
</dbReference>